<gene>
    <name evidence="1" type="ORF">N8T08_007840</name>
</gene>
<proteinExistence type="predicted"/>
<name>A0ACC3AX15_9EURO</name>
<sequence>MSSTDSPQGVANHLPARGLIAVTWVGVALGILFASTRIFIRMRRMNQLLADDYFVLLALAFLITNAALQTIQAPHLYYTALTPTGPEIDYHGKQYVRYEFAIIGMFWSVLWSIKGSFLALFWMLTDGIPRYRWACCGVGTFATAAYTVCWLLSALNCHTPQDYFHFGKCSKPNDQRSAFITICFSTTVDIITDVMSTTPYTTLSILYTEVHQKLGFGVVFSLGLIIIAVAIVRAVLISDKAYSDIAGVAIWSVAEASISMIVGCLPPFKIFFSSDPGSSARHTSRYSRSGGSKRKSLRPSSWSDVPLPLPLQERQVYRNLDYELHARDTNITGGKQAQSEGKEVSESRGSVSDDDRPGEIRMVKEFSLVTTS</sequence>
<evidence type="ECO:0000313" key="2">
    <source>
        <dbReference type="Proteomes" id="UP001177260"/>
    </source>
</evidence>
<protein>
    <submittedName>
        <fullName evidence="1">Uncharacterized protein</fullName>
    </submittedName>
</protein>
<dbReference type="Proteomes" id="UP001177260">
    <property type="component" value="Unassembled WGS sequence"/>
</dbReference>
<accession>A0ACC3AX15</accession>
<evidence type="ECO:0000313" key="1">
    <source>
        <dbReference type="EMBL" id="KAK1142478.1"/>
    </source>
</evidence>
<dbReference type="EMBL" id="JAOPJF010000050">
    <property type="protein sequence ID" value="KAK1142478.1"/>
    <property type="molecule type" value="Genomic_DNA"/>
</dbReference>
<organism evidence="1 2">
    <name type="scientific">Aspergillus melleus</name>
    <dbReference type="NCBI Taxonomy" id="138277"/>
    <lineage>
        <taxon>Eukaryota</taxon>
        <taxon>Fungi</taxon>
        <taxon>Dikarya</taxon>
        <taxon>Ascomycota</taxon>
        <taxon>Pezizomycotina</taxon>
        <taxon>Eurotiomycetes</taxon>
        <taxon>Eurotiomycetidae</taxon>
        <taxon>Eurotiales</taxon>
        <taxon>Aspergillaceae</taxon>
        <taxon>Aspergillus</taxon>
        <taxon>Aspergillus subgen. Circumdati</taxon>
    </lineage>
</organism>
<reference evidence="1 2" key="1">
    <citation type="journal article" date="2023" name="ACS Omega">
        <title>Identification of the Neoaspergillic Acid Biosynthesis Gene Cluster by Establishing an In Vitro CRISPR-Ribonucleoprotein Genetic System in Aspergillus melleus.</title>
        <authorList>
            <person name="Yuan B."/>
            <person name="Grau M.F."/>
            <person name="Murata R.M."/>
            <person name="Torok T."/>
            <person name="Venkateswaran K."/>
            <person name="Stajich J.E."/>
            <person name="Wang C.C.C."/>
        </authorList>
    </citation>
    <scope>NUCLEOTIDE SEQUENCE [LARGE SCALE GENOMIC DNA]</scope>
    <source>
        <strain evidence="1 2">IMV 1140</strain>
    </source>
</reference>
<comment type="caution">
    <text evidence="1">The sequence shown here is derived from an EMBL/GenBank/DDBJ whole genome shotgun (WGS) entry which is preliminary data.</text>
</comment>
<keyword evidence="2" id="KW-1185">Reference proteome</keyword>